<evidence type="ECO:0000313" key="3">
    <source>
        <dbReference type="EMBL" id="ETT86181.1"/>
    </source>
</evidence>
<dbReference type="Proteomes" id="UP000019062">
    <property type="component" value="Unassembled WGS sequence"/>
</dbReference>
<dbReference type="InterPro" id="IPR052179">
    <property type="entry name" value="DD-CPase-like"/>
</dbReference>
<gene>
    <name evidence="3" type="ORF">C176_05702</name>
</gene>
<name>W4F293_9BACL</name>
<sequence>MKSSINYILITGIIIIIIFTITFSLFYKFSQIEDDKYVLLGDEAPIPTELHPIVEENKNILLKKAAEIDIDVMITEGLRPFEKQDELYNQGRSTKGNIVTYSKGGESFHNYGLAFDYAIKNTNDGIEWDIEYDGNHNGQSDWFEVAELAKELGFEWGGDWRKFKDYPHLQMTFGLSIPMLQEGYRLAEDHNTK</sequence>
<proteinExistence type="predicted"/>
<feature type="transmembrane region" description="Helical" evidence="1">
    <location>
        <begin position="7"/>
        <end position="27"/>
    </location>
</feature>
<keyword evidence="4" id="KW-1185">Reference proteome</keyword>
<protein>
    <submittedName>
        <fullName evidence="3">L-alanoyl-D-glutamate peptidase</fullName>
    </submittedName>
</protein>
<keyword evidence="1" id="KW-0812">Transmembrane</keyword>
<keyword evidence="1" id="KW-1133">Transmembrane helix</keyword>
<dbReference type="Gene3D" id="3.30.1380.10">
    <property type="match status" value="1"/>
</dbReference>
<dbReference type="AlphaFoldDB" id="W4F293"/>
<dbReference type="PATRIC" id="fig|1227360.4.peg.1156"/>
<dbReference type="EMBL" id="ASQA01000013">
    <property type="protein sequence ID" value="ETT86181.1"/>
    <property type="molecule type" value="Genomic_DNA"/>
</dbReference>
<dbReference type="eggNOG" id="COG1876">
    <property type="taxonomic scope" value="Bacteria"/>
</dbReference>
<evidence type="ECO:0000313" key="4">
    <source>
        <dbReference type="Proteomes" id="UP000019062"/>
    </source>
</evidence>
<dbReference type="SUPFAM" id="SSF55166">
    <property type="entry name" value="Hedgehog/DD-peptidase"/>
    <property type="match status" value="1"/>
</dbReference>
<reference evidence="3 4" key="1">
    <citation type="journal article" date="2014" name="BMC Genomics">
        <title>Genomic comparison of sporeforming bacilli isolated from milk.</title>
        <authorList>
            <person name="Moreno Switt A.I."/>
            <person name="Andrus A.D."/>
            <person name="Ranieri M.L."/>
            <person name="Orsi R.H."/>
            <person name="Ivy R."/>
            <person name="den Bakker H.C."/>
            <person name="Martin N.H."/>
            <person name="Wiedmann M."/>
            <person name="Boor K.J."/>
        </authorList>
    </citation>
    <scope>NUCLEOTIDE SEQUENCE [LARGE SCALE GENOMIC DNA]</scope>
    <source>
        <strain evidence="3 4">FSL R5-213</strain>
    </source>
</reference>
<evidence type="ECO:0000259" key="2">
    <source>
        <dbReference type="Pfam" id="PF13539"/>
    </source>
</evidence>
<dbReference type="CDD" id="cd14845">
    <property type="entry name" value="L-Ala-D-Glu_peptidase_like"/>
    <property type="match status" value="1"/>
</dbReference>
<dbReference type="PANTHER" id="PTHR34385:SF1">
    <property type="entry name" value="PEPTIDOGLYCAN L-ALANYL-D-GLUTAMATE ENDOPEPTIDASE CWLK"/>
    <property type="match status" value="1"/>
</dbReference>
<dbReference type="InterPro" id="IPR009045">
    <property type="entry name" value="Zn_M74/Hedgehog-like"/>
</dbReference>
<organism evidence="3 4">
    <name type="scientific">Viridibacillus arenosi FSL R5-213</name>
    <dbReference type="NCBI Taxonomy" id="1227360"/>
    <lineage>
        <taxon>Bacteria</taxon>
        <taxon>Bacillati</taxon>
        <taxon>Bacillota</taxon>
        <taxon>Bacilli</taxon>
        <taxon>Bacillales</taxon>
        <taxon>Caryophanaceae</taxon>
        <taxon>Viridibacillus</taxon>
    </lineage>
</organism>
<accession>W4F293</accession>
<dbReference type="Pfam" id="PF13539">
    <property type="entry name" value="Peptidase_M15_4"/>
    <property type="match status" value="1"/>
</dbReference>
<dbReference type="PANTHER" id="PTHR34385">
    <property type="entry name" value="D-ALANYL-D-ALANINE CARBOXYPEPTIDASE"/>
    <property type="match status" value="1"/>
</dbReference>
<dbReference type="MEROPS" id="M15.A05"/>
<comment type="caution">
    <text evidence="3">The sequence shown here is derived from an EMBL/GenBank/DDBJ whole genome shotgun (WGS) entry which is preliminary data.</text>
</comment>
<evidence type="ECO:0000256" key="1">
    <source>
        <dbReference type="SAM" id="Phobius"/>
    </source>
</evidence>
<dbReference type="InterPro" id="IPR039561">
    <property type="entry name" value="Peptidase_M15C"/>
</dbReference>
<keyword evidence="1" id="KW-0472">Membrane</keyword>
<dbReference type="GO" id="GO:0008233">
    <property type="term" value="F:peptidase activity"/>
    <property type="evidence" value="ECO:0007669"/>
    <property type="project" value="InterPro"/>
</dbReference>
<feature type="domain" description="Peptidase M15C" evidence="2">
    <location>
        <begin position="102"/>
        <end position="171"/>
    </location>
</feature>
<dbReference type="RefSeq" id="WP_038181162.1">
    <property type="nucleotide sequence ID" value="NZ_ASQA01000013.1"/>
</dbReference>